<evidence type="ECO:0000313" key="1">
    <source>
        <dbReference type="EMBL" id="GGP86810.1"/>
    </source>
</evidence>
<gene>
    <name evidence="1" type="ORF">GCM10010185_70690</name>
</gene>
<keyword evidence="2" id="KW-1185">Reference proteome</keyword>
<comment type="caution">
    <text evidence="1">The sequence shown here is derived from an EMBL/GenBank/DDBJ whole genome shotgun (WGS) entry which is preliminary data.</text>
</comment>
<name>A0A918AWE9_9PSEU</name>
<protein>
    <submittedName>
        <fullName evidence="1">Uncharacterized protein</fullName>
    </submittedName>
</protein>
<dbReference type="EMBL" id="BMRG01000033">
    <property type="protein sequence ID" value="GGP86810.1"/>
    <property type="molecule type" value="Genomic_DNA"/>
</dbReference>
<reference evidence="1" key="1">
    <citation type="journal article" date="2014" name="Int. J. Syst. Evol. Microbiol.">
        <title>Complete genome sequence of Corynebacterium casei LMG S-19264T (=DSM 44701T), isolated from a smear-ripened cheese.</title>
        <authorList>
            <consortium name="US DOE Joint Genome Institute (JGI-PGF)"/>
            <person name="Walter F."/>
            <person name="Albersmeier A."/>
            <person name="Kalinowski J."/>
            <person name="Ruckert C."/>
        </authorList>
    </citation>
    <scope>NUCLEOTIDE SEQUENCE</scope>
    <source>
        <strain evidence="1">JCM 3313</strain>
    </source>
</reference>
<dbReference type="AlphaFoldDB" id="A0A918AWE9"/>
<organism evidence="1 2">
    <name type="scientific">Saccharothrix coeruleofusca</name>
    <dbReference type="NCBI Taxonomy" id="33919"/>
    <lineage>
        <taxon>Bacteria</taxon>
        <taxon>Bacillati</taxon>
        <taxon>Actinomycetota</taxon>
        <taxon>Actinomycetes</taxon>
        <taxon>Pseudonocardiales</taxon>
        <taxon>Pseudonocardiaceae</taxon>
        <taxon>Saccharothrix</taxon>
    </lineage>
</organism>
<dbReference type="Proteomes" id="UP000639606">
    <property type="component" value="Unassembled WGS sequence"/>
</dbReference>
<reference evidence="1" key="2">
    <citation type="submission" date="2020-09" db="EMBL/GenBank/DDBJ databases">
        <authorList>
            <person name="Sun Q."/>
            <person name="Ohkuma M."/>
        </authorList>
    </citation>
    <scope>NUCLEOTIDE SEQUENCE</scope>
    <source>
        <strain evidence="1">JCM 3313</strain>
    </source>
</reference>
<sequence>MTGHVGWVWRACLEDGVTHQYPAGPGLSPTLTARCGRADAPYRIDPRHGGAPYCRHCYAAARSGSCRDQGR</sequence>
<evidence type="ECO:0000313" key="2">
    <source>
        <dbReference type="Proteomes" id="UP000639606"/>
    </source>
</evidence>
<accession>A0A918AWE9</accession>
<proteinExistence type="predicted"/>